<dbReference type="NCBIfam" id="TIGR01552">
    <property type="entry name" value="phd_fam"/>
    <property type="match status" value="1"/>
</dbReference>
<dbReference type="PANTHER" id="PTHR33713">
    <property type="entry name" value="ANTITOXIN YAFN-RELATED"/>
    <property type="match status" value="1"/>
</dbReference>
<evidence type="ECO:0000256" key="1">
    <source>
        <dbReference type="ARBA" id="ARBA00009981"/>
    </source>
</evidence>
<evidence type="ECO:0000313" key="3">
    <source>
        <dbReference type="EMBL" id="CUA86773.1"/>
    </source>
</evidence>
<protein>
    <recommendedName>
        <fullName evidence="2">Antitoxin</fullName>
    </recommendedName>
</protein>
<dbReference type="Proteomes" id="UP000182598">
    <property type="component" value="Unassembled WGS sequence"/>
</dbReference>
<comment type="function">
    <text evidence="2">Antitoxin component of a type II toxin-antitoxin (TA) system.</text>
</comment>
<reference evidence="4" key="1">
    <citation type="submission" date="2015-08" db="EMBL/GenBank/DDBJ databases">
        <authorList>
            <person name="Varghese N."/>
        </authorList>
    </citation>
    <scope>NUCLEOTIDE SEQUENCE [LARGE SCALE GENOMIC DNA]</scope>
    <source>
        <strain evidence="4">DSM 27808</strain>
    </source>
</reference>
<dbReference type="Pfam" id="PF02604">
    <property type="entry name" value="PhdYeFM_antitox"/>
    <property type="match status" value="1"/>
</dbReference>
<dbReference type="Gene3D" id="3.40.1620.10">
    <property type="entry name" value="YefM-like domain"/>
    <property type="match status" value="1"/>
</dbReference>
<dbReference type="PANTHER" id="PTHR33713:SF6">
    <property type="entry name" value="ANTITOXIN YEFM"/>
    <property type="match status" value="1"/>
</dbReference>
<comment type="similarity">
    <text evidence="1 2">Belongs to the phD/YefM antitoxin family.</text>
</comment>
<gene>
    <name evidence="3" type="ORF">Ga0061064_1614</name>
</gene>
<evidence type="ECO:0000313" key="4">
    <source>
        <dbReference type="Proteomes" id="UP000182598"/>
    </source>
</evidence>
<accession>A0A0K6H7Q5</accession>
<dbReference type="EMBL" id="CYHB01000004">
    <property type="protein sequence ID" value="CUA86773.1"/>
    <property type="molecule type" value="Genomic_DNA"/>
</dbReference>
<dbReference type="AlphaFoldDB" id="A0A0K6H7Q5"/>
<dbReference type="SUPFAM" id="SSF143120">
    <property type="entry name" value="YefM-like"/>
    <property type="match status" value="1"/>
</dbReference>
<sequence>MLKQFVSLAYDEFLRYISYKSNELNGVTMKTMTANEAKTHFGELIMKVQGTPITITKNNKPVAVVISMEEYEMIEEMKLATLKARLEVSLRQEQAGELHDGDAVFSDIRAGKFDQC</sequence>
<evidence type="ECO:0000256" key="2">
    <source>
        <dbReference type="RuleBase" id="RU362080"/>
    </source>
</evidence>
<keyword evidence="4" id="KW-1185">Reference proteome</keyword>
<dbReference type="InterPro" id="IPR006442">
    <property type="entry name" value="Antitoxin_Phd/YefM"/>
</dbReference>
<organism evidence="3 4">
    <name type="scientific">Pseudidiomarina woesei</name>
    <dbReference type="NCBI Taxonomy" id="1381080"/>
    <lineage>
        <taxon>Bacteria</taxon>
        <taxon>Pseudomonadati</taxon>
        <taxon>Pseudomonadota</taxon>
        <taxon>Gammaproteobacteria</taxon>
        <taxon>Alteromonadales</taxon>
        <taxon>Idiomarinaceae</taxon>
        <taxon>Pseudidiomarina</taxon>
    </lineage>
</organism>
<proteinExistence type="inferred from homology"/>
<dbReference type="InterPro" id="IPR051405">
    <property type="entry name" value="phD/YefM_antitoxin"/>
</dbReference>
<dbReference type="InterPro" id="IPR036165">
    <property type="entry name" value="YefM-like_sf"/>
</dbReference>
<name>A0A0K6H7Q5_9GAMM</name>